<evidence type="ECO:0000313" key="4">
    <source>
        <dbReference type="Proteomes" id="UP000317638"/>
    </source>
</evidence>
<sequence>MELTAKTRTGAILVVILGVALGIVLGLTELVGEIVESVADEDGIAAWDRPVLEWAIDARTPGLTAFVAWYSNTGGPLWQPIVTGLVVVFLSWRWRDVTPLVLALVAALGSLLITVVGKGYFGRARPPIEEAIPPHESSMSFPSGHSLNALVIAGILAYLLIRHLWDRGLWLKVLVGVLATVYSISMGLTRVYLGHHWLSDVLGAWAIGLAWLAVVIACHRVWRTVRRRTEIGPVEEQGDRRRIGGGASAIE</sequence>
<dbReference type="InterPro" id="IPR000326">
    <property type="entry name" value="PAP2/HPO"/>
</dbReference>
<comment type="caution">
    <text evidence="3">The sequence shown here is derived from an EMBL/GenBank/DDBJ whole genome shotgun (WGS) entry which is preliminary data.</text>
</comment>
<keyword evidence="1" id="KW-1133">Transmembrane helix</keyword>
<dbReference type="PANTHER" id="PTHR14969">
    <property type="entry name" value="SPHINGOSINE-1-PHOSPHATE PHOSPHOHYDROLASE"/>
    <property type="match status" value="1"/>
</dbReference>
<keyword evidence="1" id="KW-0472">Membrane</keyword>
<dbReference type="EMBL" id="VKKG01000001">
    <property type="protein sequence ID" value="TRY20177.1"/>
    <property type="molecule type" value="Genomic_DNA"/>
</dbReference>
<dbReference type="SUPFAM" id="SSF48317">
    <property type="entry name" value="Acid phosphatase/Vanadium-dependent haloperoxidase"/>
    <property type="match status" value="1"/>
</dbReference>
<dbReference type="Gene3D" id="1.20.144.10">
    <property type="entry name" value="Phosphatidic acid phosphatase type 2/haloperoxidase"/>
    <property type="match status" value="2"/>
</dbReference>
<accession>A0A553K643</accession>
<proteinExistence type="predicted"/>
<feature type="transmembrane region" description="Helical" evidence="1">
    <location>
        <begin position="173"/>
        <end position="192"/>
    </location>
</feature>
<reference evidence="3 4" key="1">
    <citation type="submission" date="2019-07" db="EMBL/GenBank/DDBJ databases">
        <authorList>
            <person name="Zhou L.-Y."/>
        </authorList>
    </citation>
    <scope>NUCLEOTIDE SEQUENCE [LARGE SCALE GENOMIC DNA]</scope>
    <source>
        <strain evidence="3 4">YIM 101269</strain>
    </source>
</reference>
<feature type="transmembrane region" description="Helical" evidence="1">
    <location>
        <begin position="141"/>
        <end position="161"/>
    </location>
</feature>
<feature type="transmembrane region" description="Helical" evidence="1">
    <location>
        <begin position="204"/>
        <end position="222"/>
    </location>
</feature>
<feature type="transmembrane region" description="Helical" evidence="1">
    <location>
        <begin position="77"/>
        <end position="94"/>
    </location>
</feature>
<protein>
    <submittedName>
        <fullName evidence="3">Phosphatase PAP2 family protein</fullName>
    </submittedName>
</protein>
<evidence type="ECO:0000256" key="1">
    <source>
        <dbReference type="SAM" id="Phobius"/>
    </source>
</evidence>
<keyword evidence="4" id="KW-1185">Reference proteome</keyword>
<dbReference type="OrthoDB" id="5289372at2"/>
<feature type="transmembrane region" description="Helical" evidence="1">
    <location>
        <begin position="12"/>
        <end position="32"/>
    </location>
</feature>
<dbReference type="Proteomes" id="UP000317638">
    <property type="component" value="Unassembled WGS sequence"/>
</dbReference>
<dbReference type="AlphaFoldDB" id="A0A553K643"/>
<dbReference type="InterPro" id="IPR036938">
    <property type="entry name" value="PAP2/HPO_sf"/>
</dbReference>
<evidence type="ECO:0000313" key="3">
    <source>
        <dbReference type="EMBL" id="TRY20177.1"/>
    </source>
</evidence>
<dbReference type="RefSeq" id="WP_143937261.1">
    <property type="nucleotide sequence ID" value="NZ_VKKG01000001.1"/>
</dbReference>
<dbReference type="CDD" id="cd03392">
    <property type="entry name" value="PAP2_like_2"/>
    <property type="match status" value="1"/>
</dbReference>
<dbReference type="Pfam" id="PF01569">
    <property type="entry name" value="PAP2"/>
    <property type="match status" value="1"/>
</dbReference>
<feature type="transmembrane region" description="Helical" evidence="1">
    <location>
        <begin position="101"/>
        <end position="121"/>
    </location>
</feature>
<dbReference type="PANTHER" id="PTHR14969:SF13">
    <property type="entry name" value="AT30094P"/>
    <property type="match status" value="1"/>
</dbReference>
<organism evidence="3 4">
    <name type="scientific">Tessaracoccus rhinocerotis</name>
    <dbReference type="NCBI Taxonomy" id="1689449"/>
    <lineage>
        <taxon>Bacteria</taxon>
        <taxon>Bacillati</taxon>
        <taxon>Actinomycetota</taxon>
        <taxon>Actinomycetes</taxon>
        <taxon>Propionibacteriales</taxon>
        <taxon>Propionibacteriaceae</taxon>
        <taxon>Tessaracoccus</taxon>
    </lineage>
</organism>
<gene>
    <name evidence="3" type="ORF">FOJ82_04770</name>
</gene>
<keyword evidence="1" id="KW-0812">Transmembrane</keyword>
<name>A0A553K643_9ACTN</name>
<evidence type="ECO:0000259" key="2">
    <source>
        <dbReference type="SMART" id="SM00014"/>
    </source>
</evidence>
<feature type="domain" description="Phosphatidic acid phosphatase type 2/haloperoxidase" evidence="2">
    <location>
        <begin position="100"/>
        <end position="216"/>
    </location>
</feature>
<dbReference type="SMART" id="SM00014">
    <property type="entry name" value="acidPPc"/>
    <property type="match status" value="1"/>
</dbReference>